<feature type="transmembrane region" description="Helical" evidence="1">
    <location>
        <begin position="111"/>
        <end position="136"/>
    </location>
</feature>
<proteinExistence type="predicted"/>
<keyword evidence="1" id="KW-0812">Transmembrane</keyword>
<keyword evidence="3" id="KW-1185">Reference proteome</keyword>
<protein>
    <submittedName>
        <fullName evidence="2">Uncharacterized protein</fullName>
    </submittedName>
</protein>
<dbReference type="PATRIC" id="fig|471514.4.peg.2845"/>
<evidence type="ECO:0000313" key="2">
    <source>
        <dbReference type="EMBL" id="KPV45281.1"/>
    </source>
</evidence>
<keyword evidence="1" id="KW-0472">Membrane</keyword>
<name>A0A0P9CZW5_9BACL</name>
<dbReference type="RefSeq" id="WP_054967615.1">
    <property type="nucleotide sequence ID" value="NZ_LJCO01000011.1"/>
</dbReference>
<dbReference type="AlphaFoldDB" id="A0A0P9CZW5"/>
<keyword evidence="1" id="KW-1133">Transmembrane helix</keyword>
<evidence type="ECO:0000256" key="1">
    <source>
        <dbReference type="SAM" id="Phobius"/>
    </source>
</evidence>
<organism evidence="2 3">
    <name type="scientific">Alicyclobacillus ferrooxydans</name>
    <dbReference type="NCBI Taxonomy" id="471514"/>
    <lineage>
        <taxon>Bacteria</taxon>
        <taxon>Bacillati</taxon>
        <taxon>Bacillota</taxon>
        <taxon>Bacilli</taxon>
        <taxon>Bacillales</taxon>
        <taxon>Alicyclobacillaceae</taxon>
        <taxon>Alicyclobacillus</taxon>
    </lineage>
</organism>
<feature type="transmembrane region" description="Helical" evidence="1">
    <location>
        <begin position="20"/>
        <end position="40"/>
    </location>
</feature>
<sequence>MDKQTGIAQVYSCIKIRHAIAYGLIVLAVLVVAMMTMAHLDSMHTRAIHWFDYDIPWLCEAALAWLPVLQRVLYRNVSVHFDLDSTKSVCCITGNSRFNGTWDLKKRSSEIFVIVKLLLPILFFLIVVDAATNVIALHRAVLADNNPAKAHSVQGLSQMVFLVGVFTPQITFYKYPFILRLWQKDRWLSLQYR</sequence>
<dbReference type="STRING" id="471514.AN477_02575"/>
<evidence type="ECO:0000313" key="3">
    <source>
        <dbReference type="Proteomes" id="UP000050482"/>
    </source>
</evidence>
<reference evidence="2 3" key="1">
    <citation type="submission" date="2015-09" db="EMBL/GenBank/DDBJ databases">
        <title>Draft genome sequence of Alicyclobacillus ferrooxydans DSM 22381.</title>
        <authorList>
            <person name="Hemp J."/>
        </authorList>
    </citation>
    <scope>NUCLEOTIDE SEQUENCE [LARGE SCALE GENOMIC DNA]</scope>
    <source>
        <strain evidence="2 3">TC-34</strain>
    </source>
</reference>
<dbReference type="OrthoDB" id="2378190at2"/>
<accession>A0A0P9CZW5</accession>
<feature type="transmembrane region" description="Helical" evidence="1">
    <location>
        <begin position="156"/>
        <end position="175"/>
    </location>
</feature>
<dbReference type="EMBL" id="LJCO01000011">
    <property type="protein sequence ID" value="KPV45281.1"/>
    <property type="molecule type" value="Genomic_DNA"/>
</dbReference>
<comment type="caution">
    <text evidence="2">The sequence shown here is derived from an EMBL/GenBank/DDBJ whole genome shotgun (WGS) entry which is preliminary data.</text>
</comment>
<dbReference type="Proteomes" id="UP000050482">
    <property type="component" value="Unassembled WGS sequence"/>
</dbReference>
<gene>
    <name evidence="2" type="ORF">AN477_02575</name>
</gene>